<evidence type="ECO:0000313" key="1">
    <source>
        <dbReference type="EMBL" id="QJA66682.1"/>
    </source>
</evidence>
<organism evidence="1">
    <name type="scientific">viral metagenome</name>
    <dbReference type="NCBI Taxonomy" id="1070528"/>
    <lineage>
        <taxon>unclassified sequences</taxon>
        <taxon>metagenomes</taxon>
        <taxon>organismal metagenomes</taxon>
    </lineage>
</organism>
<dbReference type="AlphaFoldDB" id="A0A6M3JCA1"/>
<name>A0A6M3JCA1_9ZZZZ</name>
<evidence type="ECO:0000313" key="2">
    <source>
        <dbReference type="EMBL" id="QJA72171.1"/>
    </source>
</evidence>
<proteinExistence type="predicted"/>
<sequence length="180" mass="19568">MRKLFSILFGILLLFSIVGQAVAEGELRTFTVEIYNGGYADGDGGATIAGGASKYFTWTKNSTVATTADNKTLDLAKYAPKWDTMSFQLASIGTTDVAVGACTYYVVAEFSNYDDSTHWAGASPFTIADYTLESGTTYYTNTLPDVYTMILPASKYARLRFVSGDSQWVTPVGTLVMKQK</sequence>
<accession>A0A6M3JCA1</accession>
<protein>
    <submittedName>
        <fullName evidence="1">Uncharacterized protein</fullName>
    </submittedName>
</protein>
<dbReference type="EMBL" id="MT141558">
    <property type="protein sequence ID" value="QJA66682.1"/>
    <property type="molecule type" value="Genomic_DNA"/>
</dbReference>
<reference evidence="1" key="1">
    <citation type="submission" date="2020-03" db="EMBL/GenBank/DDBJ databases">
        <title>The deep terrestrial virosphere.</title>
        <authorList>
            <person name="Holmfeldt K."/>
            <person name="Nilsson E."/>
            <person name="Simone D."/>
            <person name="Lopez-Fernandez M."/>
            <person name="Wu X."/>
            <person name="de Brujin I."/>
            <person name="Lundin D."/>
            <person name="Andersson A."/>
            <person name="Bertilsson S."/>
            <person name="Dopson M."/>
        </authorList>
    </citation>
    <scope>NUCLEOTIDE SEQUENCE</scope>
    <source>
        <strain evidence="2">MM415A02865</strain>
        <strain evidence="1">MM415B00340</strain>
    </source>
</reference>
<dbReference type="EMBL" id="MT141930">
    <property type="protein sequence ID" value="QJA72171.1"/>
    <property type="molecule type" value="Genomic_DNA"/>
</dbReference>
<gene>
    <name evidence="2" type="ORF">MM415A02865_0006</name>
    <name evidence="1" type="ORF">MM415B00340_0066</name>
</gene>